<keyword evidence="2" id="KW-1185">Reference proteome</keyword>
<proteinExistence type="predicted"/>
<reference evidence="2" key="1">
    <citation type="journal article" date="2019" name="Int. J. Syst. Evol. Microbiol.">
        <title>The Global Catalogue of Microorganisms (GCM) 10K type strain sequencing project: providing services to taxonomists for standard genome sequencing and annotation.</title>
        <authorList>
            <consortium name="The Broad Institute Genomics Platform"/>
            <consortium name="The Broad Institute Genome Sequencing Center for Infectious Disease"/>
            <person name="Wu L."/>
            <person name="Ma J."/>
        </authorList>
    </citation>
    <scope>NUCLEOTIDE SEQUENCE [LARGE SCALE GENOMIC DNA]</scope>
    <source>
        <strain evidence="2">CGMCC 1.13681</strain>
    </source>
</reference>
<sequence>MTSINEPRVAAVKVDVNWRTIQAGDVLIICGQPFEVLNLIDLSGRGRALRFTSGKVLNINSYTRLTVTRAVRKW</sequence>
<protein>
    <submittedName>
        <fullName evidence="1">Uncharacterized protein</fullName>
    </submittedName>
</protein>
<evidence type="ECO:0000313" key="2">
    <source>
        <dbReference type="Proteomes" id="UP001596413"/>
    </source>
</evidence>
<evidence type="ECO:0000313" key="1">
    <source>
        <dbReference type="EMBL" id="MFC7221322.1"/>
    </source>
</evidence>
<name>A0ABW2GQT1_9ACTN</name>
<gene>
    <name evidence="1" type="ORF">ACFQLX_24625</name>
</gene>
<dbReference type="RefSeq" id="WP_386418595.1">
    <property type="nucleotide sequence ID" value="NZ_JBHSZO010000059.1"/>
</dbReference>
<comment type="caution">
    <text evidence="1">The sequence shown here is derived from an EMBL/GenBank/DDBJ whole genome shotgun (WGS) entry which is preliminary data.</text>
</comment>
<dbReference type="EMBL" id="JBHSZO010000059">
    <property type="protein sequence ID" value="MFC7221322.1"/>
    <property type="molecule type" value="Genomic_DNA"/>
</dbReference>
<accession>A0ABW2GQT1</accession>
<dbReference type="Proteomes" id="UP001596413">
    <property type="component" value="Unassembled WGS sequence"/>
</dbReference>
<organism evidence="1 2">
    <name type="scientific">Streptomyces polyrhachis</name>
    <dbReference type="NCBI Taxonomy" id="1282885"/>
    <lineage>
        <taxon>Bacteria</taxon>
        <taxon>Bacillati</taxon>
        <taxon>Actinomycetota</taxon>
        <taxon>Actinomycetes</taxon>
        <taxon>Kitasatosporales</taxon>
        <taxon>Streptomycetaceae</taxon>
        <taxon>Streptomyces</taxon>
    </lineage>
</organism>